<evidence type="ECO:0008006" key="4">
    <source>
        <dbReference type="Google" id="ProtNLM"/>
    </source>
</evidence>
<evidence type="ECO:0000313" key="3">
    <source>
        <dbReference type="Proteomes" id="UP001525379"/>
    </source>
</evidence>
<dbReference type="EMBL" id="JALXSQ010000026">
    <property type="protein sequence ID" value="MCT2043122.1"/>
    <property type="molecule type" value="Genomic_DNA"/>
</dbReference>
<accession>A0ABT2HXT2</accession>
<name>A0ABT2HXT2_9MICO</name>
<keyword evidence="3" id="KW-1185">Reference proteome</keyword>
<feature type="region of interest" description="Disordered" evidence="1">
    <location>
        <begin position="373"/>
        <end position="394"/>
    </location>
</feature>
<feature type="compositionally biased region" description="Polar residues" evidence="1">
    <location>
        <begin position="385"/>
        <end position="394"/>
    </location>
</feature>
<comment type="caution">
    <text evidence="2">The sequence shown here is derived from an EMBL/GenBank/DDBJ whole genome shotgun (WGS) entry which is preliminary data.</text>
</comment>
<evidence type="ECO:0000313" key="2">
    <source>
        <dbReference type="EMBL" id="MCT2043122.1"/>
    </source>
</evidence>
<reference evidence="2 3" key="1">
    <citation type="submission" date="2022-04" db="EMBL/GenBank/DDBJ databases">
        <title>Human microbiome associated bacterial genomes.</title>
        <authorList>
            <person name="Sandstrom S."/>
            <person name="Salamzade R."/>
            <person name="Kalan L.R."/>
        </authorList>
    </citation>
    <scope>NUCLEOTIDE SEQUENCE [LARGE SCALE GENOMIC DNA]</scope>
    <source>
        <strain evidence="3">p3-SID1799</strain>
    </source>
</reference>
<sequence length="394" mass="42416">MKLRPPHFIGIGLLALALVAAVVVQLTGLGKGPMRFGLTTVTGVVGSEKLEFFQDPAVKDVFAKHGYEVNVTKSGSWRMAELDGIESNDFAFPASEMAAQRIEQTHKSAVASTHKPFFSPMAIATFEPILTILEQADVASKSPDGRWQFDMAKYLELVKADTRWNQLPGADKSYPSPRTVMLTSTDVRTSNSAGMYLSLASYVLNGNSVVSSASQADTYLPELERLFLGQGYSGTSSTAPFDDYLSQGSGAVPMVMIYEGQFLEEQFKPNSRIQPGMTLAYPSPTAFSVHTGVSFSEHGTAIMQLLETDPELASLLAAHGFRPQGQNAGVFQSFLAEDALESQYPATSSFVNVAQEPSYETLDYMLTKIGDAYTQGGAPPPVSEEPTNTSGGTP</sequence>
<protein>
    <recommendedName>
        <fullName evidence="4">Extracellular solute-binding protein</fullName>
    </recommendedName>
</protein>
<proteinExistence type="predicted"/>
<evidence type="ECO:0000256" key="1">
    <source>
        <dbReference type="SAM" id="MobiDB-lite"/>
    </source>
</evidence>
<dbReference type="Proteomes" id="UP001525379">
    <property type="component" value="Unassembled WGS sequence"/>
</dbReference>
<organism evidence="2 3">
    <name type="scientific">Pseudoclavibacter albus</name>
    <dbReference type="NCBI Taxonomy" id="272241"/>
    <lineage>
        <taxon>Bacteria</taxon>
        <taxon>Bacillati</taxon>
        <taxon>Actinomycetota</taxon>
        <taxon>Actinomycetes</taxon>
        <taxon>Micrococcales</taxon>
        <taxon>Microbacteriaceae</taxon>
        <taxon>Pseudoclavibacter</taxon>
    </lineage>
</organism>
<gene>
    <name evidence="2" type="ORF">M3D15_07230</name>
</gene>
<dbReference type="RefSeq" id="WP_260104384.1">
    <property type="nucleotide sequence ID" value="NZ_JALXSQ010000026.1"/>
</dbReference>